<dbReference type="Proteomes" id="UP000017842">
    <property type="component" value="Unassembled WGS sequence"/>
</dbReference>
<dbReference type="RefSeq" id="WP_023496141.1">
    <property type="nucleotide sequence ID" value="NZ_AYLO01000132.1"/>
</dbReference>
<evidence type="ECO:0000313" key="2">
    <source>
        <dbReference type="Proteomes" id="UP000017842"/>
    </source>
</evidence>
<dbReference type="InterPro" id="IPR027405">
    <property type="entry name" value="YidB-like"/>
</dbReference>
<organism evidence="1 2">
    <name type="scientific">Methyloglobulus morosus KoM1</name>
    <dbReference type="NCBI Taxonomy" id="1116472"/>
    <lineage>
        <taxon>Bacteria</taxon>
        <taxon>Pseudomonadati</taxon>
        <taxon>Pseudomonadota</taxon>
        <taxon>Gammaproteobacteria</taxon>
        <taxon>Methylococcales</taxon>
        <taxon>Methylococcaceae</taxon>
        <taxon>Methyloglobulus</taxon>
    </lineage>
</organism>
<gene>
    <name evidence="1" type="ORF">MGMO_143c00060</name>
</gene>
<sequence length="144" mass="14410">MGILDTVLGVIKSQGANSAAPGAAVSGDHQLLESVIGLITDPQTGGVSGLVDKIAAGGLGDQVASWVSTGNNLPITAEQIQKVLGYSFVQNLAQKMGINTTDAAGSLAGLLPQVVDKLTPDGQVPADNKLLELGLAGLKGLLAK</sequence>
<accession>V5B6C8</accession>
<reference evidence="1 2" key="1">
    <citation type="journal article" date="2013" name="Genome Announc.">
        <title>Draft Genome Sequence of the Methanotrophic Gammaproteobacterium Methyloglobulus morosus DSM 22980 Strain KoM1.</title>
        <authorList>
            <person name="Poehlein A."/>
            <person name="Deutzmann J.S."/>
            <person name="Daniel R."/>
            <person name="Simeonova D.D."/>
        </authorList>
    </citation>
    <scope>NUCLEOTIDE SEQUENCE [LARGE SCALE GENOMIC DNA]</scope>
    <source>
        <strain evidence="1 2">KoM1</strain>
    </source>
</reference>
<dbReference type="Gene3D" id="1.10.10.690">
    <property type="entry name" value="YidB-like"/>
    <property type="match status" value="1"/>
</dbReference>
<evidence type="ECO:0000313" key="1">
    <source>
        <dbReference type="EMBL" id="ESS68805.1"/>
    </source>
</evidence>
<comment type="caution">
    <text evidence="1">The sequence shown here is derived from an EMBL/GenBank/DDBJ whole genome shotgun (WGS) entry which is preliminary data.</text>
</comment>
<protein>
    <recommendedName>
        <fullName evidence="3">DUF937 domain-containing protein</fullName>
    </recommendedName>
</protein>
<dbReference type="SUPFAM" id="SSF140804">
    <property type="entry name" value="YidB-like"/>
    <property type="match status" value="1"/>
</dbReference>
<name>V5B6C8_9GAMM</name>
<keyword evidence="2" id="KW-1185">Reference proteome</keyword>
<dbReference type="InterPro" id="IPR045372">
    <property type="entry name" value="YidB"/>
</dbReference>
<dbReference type="AlphaFoldDB" id="V5B6C8"/>
<evidence type="ECO:0008006" key="3">
    <source>
        <dbReference type="Google" id="ProtNLM"/>
    </source>
</evidence>
<dbReference type="EMBL" id="AYLO01000132">
    <property type="protein sequence ID" value="ESS68805.1"/>
    <property type="molecule type" value="Genomic_DNA"/>
</dbReference>
<dbReference type="eggNOG" id="COG3753">
    <property type="taxonomic scope" value="Bacteria"/>
</dbReference>
<dbReference type="STRING" id="1116472.MGMO_143c00060"/>
<dbReference type="PATRIC" id="fig|1116472.3.peg.3513"/>
<proteinExistence type="predicted"/>
<dbReference type="Pfam" id="PF20159">
    <property type="entry name" value="YidB"/>
    <property type="match status" value="1"/>
</dbReference>
<dbReference type="OrthoDB" id="370541at2"/>